<comment type="caution">
    <text evidence="1">The sequence shown here is derived from an EMBL/GenBank/DDBJ whole genome shotgun (WGS) entry which is preliminary data.</text>
</comment>
<gene>
    <name evidence="1" type="ORF">HNQ59_002802</name>
</gene>
<protein>
    <submittedName>
        <fullName evidence="1">Uncharacterized protein</fullName>
    </submittedName>
</protein>
<reference evidence="1 2" key="1">
    <citation type="submission" date="2020-08" db="EMBL/GenBank/DDBJ databases">
        <title>Genomic Encyclopedia of Type Strains, Phase IV (KMG-IV): sequencing the most valuable type-strain genomes for metagenomic binning, comparative biology and taxonomic classification.</title>
        <authorList>
            <person name="Goeker M."/>
        </authorList>
    </citation>
    <scope>NUCLEOTIDE SEQUENCE [LARGE SCALE GENOMIC DNA]</scope>
    <source>
        <strain evidence="1 2">DSM 27165</strain>
    </source>
</reference>
<accession>A0A840MM57</accession>
<evidence type="ECO:0000313" key="1">
    <source>
        <dbReference type="EMBL" id="MBB5019500.1"/>
    </source>
</evidence>
<sequence>MQEWPRRFNVPDEVLMQYKAALLYTPKLIPGTTLPERL</sequence>
<keyword evidence="2" id="KW-1185">Reference proteome</keyword>
<dbReference type="AlphaFoldDB" id="A0A840MM57"/>
<organism evidence="1 2">
    <name type="scientific">Chitinivorax tropicus</name>
    <dbReference type="NCBI Taxonomy" id="714531"/>
    <lineage>
        <taxon>Bacteria</taxon>
        <taxon>Pseudomonadati</taxon>
        <taxon>Pseudomonadota</taxon>
        <taxon>Betaproteobacteria</taxon>
        <taxon>Chitinivorax</taxon>
    </lineage>
</organism>
<proteinExistence type="predicted"/>
<dbReference type="EMBL" id="JACHHY010000017">
    <property type="protein sequence ID" value="MBB5019500.1"/>
    <property type="molecule type" value="Genomic_DNA"/>
</dbReference>
<name>A0A840MM57_9PROT</name>
<dbReference type="Proteomes" id="UP000575898">
    <property type="component" value="Unassembled WGS sequence"/>
</dbReference>
<evidence type="ECO:0000313" key="2">
    <source>
        <dbReference type="Proteomes" id="UP000575898"/>
    </source>
</evidence>